<dbReference type="Pfam" id="PF03476">
    <property type="entry name" value="MOSC_N"/>
    <property type="match status" value="1"/>
</dbReference>
<evidence type="ECO:0000256" key="1">
    <source>
        <dbReference type="SAM" id="MobiDB-lite"/>
    </source>
</evidence>
<gene>
    <name evidence="4" type="ORF">EPUS_02239</name>
</gene>
<feature type="transmembrane region" description="Helical" evidence="2">
    <location>
        <begin position="13"/>
        <end position="31"/>
    </location>
</feature>
<proteinExistence type="predicted"/>
<dbReference type="InterPro" id="IPR005303">
    <property type="entry name" value="MOCOS_middle"/>
</dbReference>
<dbReference type="HOGENOM" id="CLU_028286_7_1_1"/>
<dbReference type="OMA" id="VYTACRT"/>
<sequence>MGLIPRLENLLDHALLLAYPFCLLPIFLLLWTRGKHQKQLRTALRGCMKLGLHGSSNLSDEYHPKYTKSNPHPLDGTSTEPWQIKALFVYPVKSCAPVELDTADISSTGLTWDRQFCFAEYTVPTLFPTGTPDSEKKKPRWTFRTLRKPGYERLVHVRPEIWVPDPQYARMNNISDPNLAGVLVINYPNIPRGTLPTRLLYQTGQLLHLIPQESSPPPEPGLCARRRRAGEIQHPAFLGAAFPAQHPHHRAGSLRRRQLERRACASSVPNNSTISTTPKIEPKNRRTSSSSSSSRAAAAAAVKPSDPQPVDFHTACHTLRCRLPNVDPLTGIRHPAEPDRTLKSFRCIDRGDERNAALGLQLVPARPGSQDGRDGEEGKARMKIGVGDEIEVLDRGELVYVKY</sequence>
<evidence type="ECO:0000259" key="3">
    <source>
        <dbReference type="Pfam" id="PF03476"/>
    </source>
</evidence>
<keyword evidence="2" id="KW-0812">Transmembrane</keyword>
<evidence type="ECO:0000313" key="5">
    <source>
        <dbReference type="Proteomes" id="UP000019373"/>
    </source>
</evidence>
<keyword evidence="2" id="KW-1133">Transmembrane helix</keyword>
<protein>
    <recommendedName>
        <fullName evidence="3">Molybdenum cofactor sulfurase middle domain-containing protein</fullName>
    </recommendedName>
</protein>
<evidence type="ECO:0000313" key="4">
    <source>
        <dbReference type="EMBL" id="ERF76700.1"/>
    </source>
</evidence>
<dbReference type="eggNOG" id="KOG2362">
    <property type="taxonomic scope" value="Eukaryota"/>
</dbReference>
<keyword evidence="2" id="KW-0472">Membrane</keyword>
<dbReference type="Proteomes" id="UP000019373">
    <property type="component" value="Unassembled WGS sequence"/>
</dbReference>
<feature type="compositionally biased region" description="Low complexity" evidence="1">
    <location>
        <begin position="288"/>
        <end position="301"/>
    </location>
</feature>
<feature type="compositionally biased region" description="Polar residues" evidence="1">
    <location>
        <begin position="267"/>
        <end position="278"/>
    </location>
</feature>
<accession>U1I0H5</accession>
<name>U1I0H5_ENDPU</name>
<dbReference type="AlphaFoldDB" id="U1I0H5"/>
<dbReference type="EMBL" id="KE720721">
    <property type="protein sequence ID" value="ERF76700.1"/>
    <property type="molecule type" value="Genomic_DNA"/>
</dbReference>
<organism evidence="4 5">
    <name type="scientific">Endocarpon pusillum (strain Z07020 / HMAS-L-300199)</name>
    <name type="common">Lichen-forming fungus</name>
    <dbReference type="NCBI Taxonomy" id="1263415"/>
    <lineage>
        <taxon>Eukaryota</taxon>
        <taxon>Fungi</taxon>
        <taxon>Dikarya</taxon>
        <taxon>Ascomycota</taxon>
        <taxon>Pezizomycotina</taxon>
        <taxon>Eurotiomycetes</taxon>
        <taxon>Chaetothyriomycetidae</taxon>
        <taxon>Verrucariales</taxon>
        <taxon>Verrucariaceae</taxon>
        <taxon>Endocarpon</taxon>
    </lineage>
</organism>
<dbReference type="SUPFAM" id="SSF141673">
    <property type="entry name" value="MOSC N-terminal domain-like"/>
    <property type="match status" value="1"/>
</dbReference>
<keyword evidence="5" id="KW-1185">Reference proteome</keyword>
<evidence type="ECO:0000256" key="2">
    <source>
        <dbReference type="SAM" id="Phobius"/>
    </source>
</evidence>
<dbReference type="OrthoDB" id="17255at2759"/>
<feature type="domain" description="Molybdenum cofactor sulfurase middle" evidence="3">
    <location>
        <begin position="83"/>
        <end position="121"/>
    </location>
</feature>
<reference evidence="5" key="1">
    <citation type="journal article" date="2014" name="BMC Genomics">
        <title>Genome characteristics reveal the impact of lichenization on lichen-forming fungus Endocarpon pusillum Hedwig (Verrucariales, Ascomycota).</title>
        <authorList>
            <person name="Wang Y.-Y."/>
            <person name="Liu B."/>
            <person name="Zhang X.-Y."/>
            <person name="Zhou Q.-M."/>
            <person name="Zhang T."/>
            <person name="Li H."/>
            <person name="Yu Y.-F."/>
            <person name="Zhang X.-L."/>
            <person name="Hao X.-Y."/>
            <person name="Wang M."/>
            <person name="Wang L."/>
            <person name="Wei J.-C."/>
        </authorList>
    </citation>
    <scope>NUCLEOTIDE SEQUENCE [LARGE SCALE GENOMIC DNA]</scope>
    <source>
        <strain evidence="5">Z07020 / HMAS-L-300199</strain>
    </source>
</reference>
<dbReference type="RefSeq" id="XP_007785912.1">
    <property type="nucleotide sequence ID" value="XM_007787722.1"/>
</dbReference>
<dbReference type="GeneID" id="19237293"/>
<feature type="region of interest" description="Disordered" evidence="1">
    <location>
        <begin position="262"/>
        <end position="307"/>
    </location>
</feature>